<reference evidence="11 12" key="1">
    <citation type="submission" date="2017-06" db="EMBL/GenBank/DDBJ databases">
        <title>Ant-infecting Ophiocordyceps genomes reveal a high diversity of potential behavioral manipulation genes and a possible major role for enterotoxins.</title>
        <authorList>
            <person name="De Bekker C."/>
            <person name="Evans H.C."/>
            <person name="Brachmann A."/>
            <person name="Hughes D.P."/>
        </authorList>
    </citation>
    <scope>NUCLEOTIDE SEQUENCE [LARGE SCALE GENOMIC DNA]</scope>
    <source>
        <strain evidence="11 12">Map64</strain>
    </source>
</reference>
<dbReference type="AlphaFoldDB" id="A0A2C5XU66"/>
<evidence type="ECO:0000256" key="3">
    <source>
        <dbReference type="ARBA" id="ARBA00022723"/>
    </source>
</evidence>
<proteinExistence type="inferred from homology"/>
<sequence length="91" mass="10099">MADAQADPDNLSIYDEIEIEDMTFDPLLQLYHYPCPCGDRFQIALDDLCDQQDIAVCPSCSLMIRVIYDAHDLPKQPPPSGPSDSQIAITA</sequence>
<comment type="catalytic activity">
    <reaction evidence="6">
        <text>[3Fe-4S](1+)-[protein] + Fe(2+)-[Dph3] = [3Fe-4S](0)-[protein] + Fe(3+)-[Dph3]</text>
        <dbReference type="Rhea" id="RHEA:71235"/>
        <dbReference type="Rhea" id="RHEA-COMP:17996"/>
        <dbReference type="Rhea" id="RHEA-COMP:17997"/>
        <dbReference type="Rhea" id="RHEA-COMP:18002"/>
        <dbReference type="Rhea" id="RHEA-COMP:18003"/>
        <dbReference type="ChEBI" id="CHEBI:29033"/>
        <dbReference type="ChEBI" id="CHEBI:29034"/>
        <dbReference type="ChEBI" id="CHEBI:33751"/>
        <dbReference type="ChEBI" id="CHEBI:47402"/>
        <dbReference type="ChEBI" id="CHEBI:83228"/>
    </reaction>
</comment>
<dbReference type="InterPro" id="IPR007872">
    <property type="entry name" value="DPH_MB_dom"/>
</dbReference>
<evidence type="ECO:0000256" key="4">
    <source>
        <dbReference type="ARBA" id="ARBA00023004"/>
    </source>
</evidence>
<feature type="domain" description="DPH-type MB" evidence="10">
    <location>
        <begin position="13"/>
        <end position="69"/>
    </location>
</feature>
<dbReference type="InterPro" id="IPR036671">
    <property type="entry name" value="DPH_MB_sf"/>
</dbReference>
<dbReference type="PANTHER" id="PTHR21454:SF31">
    <property type="entry name" value="DIPHTHAMIDE BIOSYNTHESIS PROTEIN 3"/>
    <property type="match status" value="1"/>
</dbReference>
<evidence type="ECO:0000313" key="11">
    <source>
        <dbReference type="EMBL" id="PHH60795.1"/>
    </source>
</evidence>
<evidence type="ECO:0000256" key="1">
    <source>
        <dbReference type="ARBA" id="ARBA00001954"/>
    </source>
</evidence>
<dbReference type="SUPFAM" id="SSF144217">
    <property type="entry name" value="CSL zinc finger"/>
    <property type="match status" value="1"/>
</dbReference>
<evidence type="ECO:0000256" key="9">
    <source>
        <dbReference type="SAM" id="MobiDB-lite"/>
    </source>
</evidence>
<dbReference type="Gene3D" id="3.10.660.10">
    <property type="entry name" value="DPH Zinc finger"/>
    <property type="match status" value="1"/>
</dbReference>
<evidence type="ECO:0000256" key="2">
    <source>
        <dbReference type="ARBA" id="ARBA00005156"/>
    </source>
</evidence>
<evidence type="ECO:0000256" key="7">
    <source>
        <dbReference type="ARBA" id="ARBA00041070"/>
    </source>
</evidence>
<dbReference type="GO" id="GO:0046872">
    <property type="term" value="F:metal ion binding"/>
    <property type="evidence" value="ECO:0007669"/>
    <property type="project" value="UniProtKB-KW"/>
</dbReference>
<feature type="region of interest" description="Disordered" evidence="9">
    <location>
        <begin position="72"/>
        <end position="91"/>
    </location>
</feature>
<name>A0A2C5XU66_9HYPO</name>
<comment type="caution">
    <text evidence="11">The sequence shown here is derived from an EMBL/GenBank/DDBJ whole genome shotgun (WGS) entry which is preliminary data.</text>
</comment>
<dbReference type="InterPro" id="IPR044248">
    <property type="entry name" value="DPH3/4-like"/>
</dbReference>
<dbReference type="FunFam" id="3.10.660.10:FF:000001">
    <property type="entry name" value="Diphthamide biosynthesis 3"/>
    <property type="match status" value="1"/>
</dbReference>
<keyword evidence="12" id="KW-1185">Reference proteome</keyword>
<dbReference type="EMBL" id="NJET01000128">
    <property type="protein sequence ID" value="PHH60795.1"/>
    <property type="molecule type" value="Genomic_DNA"/>
</dbReference>
<comment type="similarity">
    <text evidence="5">Belongs to the DPH3 family.</text>
</comment>
<protein>
    <recommendedName>
        <fullName evidence="7">Diphthamide biosynthesis protein 3</fullName>
    </recommendedName>
</protein>
<gene>
    <name evidence="11" type="ORF">CDD81_1146</name>
</gene>
<comment type="cofactor">
    <cofactor evidence="1">
        <name>Fe(2+)</name>
        <dbReference type="ChEBI" id="CHEBI:29033"/>
    </cofactor>
</comment>
<comment type="catalytic activity">
    <reaction evidence="8">
        <text>2 [3Fe-4S](0)-[protein] + 2 Fe(2+)-[Dph3] + NADH = 2 [4Fe-4S](1+)-[protein] + 2 [Dph3] + NAD(+) + H(+)</text>
        <dbReference type="Rhea" id="RHEA:71239"/>
        <dbReference type="Rhea" id="RHEA-COMP:17997"/>
        <dbReference type="Rhea" id="RHEA-COMP:17998"/>
        <dbReference type="Rhea" id="RHEA-COMP:18001"/>
        <dbReference type="Rhea" id="RHEA-COMP:18002"/>
        <dbReference type="ChEBI" id="CHEBI:15378"/>
        <dbReference type="ChEBI" id="CHEBI:29033"/>
        <dbReference type="ChEBI" id="CHEBI:33723"/>
        <dbReference type="ChEBI" id="CHEBI:47402"/>
        <dbReference type="ChEBI" id="CHEBI:57540"/>
        <dbReference type="ChEBI" id="CHEBI:57945"/>
        <dbReference type="ChEBI" id="CHEBI:83228"/>
    </reaction>
</comment>
<dbReference type="Proteomes" id="UP000226192">
    <property type="component" value="Unassembled WGS sequence"/>
</dbReference>
<evidence type="ECO:0000256" key="6">
    <source>
        <dbReference type="ARBA" id="ARBA00036267"/>
    </source>
</evidence>
<accession>A0A2C5XU66</accession>
<feature type="compositionally biased region" description="Polar residues" evidence="9">
    <location>
        <begin position="82"/>
        <end position="91"/>
    </location>
</feature>
<comment type="pathway">
    <text evidence="2">Protein modification; peptidyl-diphthamide biosynthesis.</text>
</comment>
<evidence type="ECO:0000256" key="5">
    <source>
        <dbReference type="ARBA" id="ARBA00024032"/>
    </source>
</evidence>
<dbReference type="PANTHER" id="PTHR21454">
    <property type="entry name" value="DPH3 HOMOLOG-RELATED"/>
    <property type="match status" value="1"/>
</dbReference>
<keyword evidence="4" id="KW-0408">Iron</keyword>
<dbReference type="UniPathway" id="UPA00559"/>
<dbReference type="Pfam" id="PF05207">
    <property type="entry name" value="Zn_ribbon_CSL"/>
    <property type="match status" value="1"/>
</dbReference>
<dbReference type="PROSITE" id="PS51074">
    <property type="entry name" value="DPH_MB"/>
    <property type="match status" value="1"/>
</dbReference>
<dbReference type="OrthoDB" id="66964at2759"/>
<evidence type="ECO:0000259" key="10">
    <source>
        <dbReference type="PROSITE" id="PS51074"/>
    </source>
</evidence>
<dbReference type="GO" id="GO:0017183">
    <property type="term" value="P:protein histidyl modification to diphthamide"/>
    <property type="evidence" value="ECO:0007669"/>
    <property type="project" value="UniProtKB-UniPathway"/>
</dbReference>
<keyword evidence="3" id="KW-0479">Metal-binding</keyword>
<evidence type="ECO:0000313" key="12">
    <source>
        <dbReference type="Proteomes" id="UP000226192"/>
    </source>
</evidence>
<dbReference type="STRING" id="1399860.A0A2C5XU66"/>
<evidence type="ECO:0000256" key="8">
    <source>
        <dbReference type="ARBA" id="ARBA00048125"/>
    </source>
</evidence>
<organism evidence="11 12">
    <name type="scientific">Ophiocordyceps australis</name>
    <dbReference type="NCBI Taxonomy" id="1399860"/>
    <lineage>
        <taxon>Eukaryota</taxon>
        <taxon>Fungi</taxon>
        <taxon>Dikarya</taxon>
        <taxon>Ascomycota</taxon>
        <taxon>Pezizomycotina</taxon>
        <taxon>Sordariomycetes</taxon>
        <taxon>Hypocreomycetidae</taxon>
        <taxon>Hypocreales</taxon>
        <taxon>Ophiocordycipitaceae</taxon>
        <taxon>Ophiocordyceps</taxon>
    </lineage>
</organism>